<dbReference type="InterPro" id="IPR051326">
    <property type="entry name" value="Kynurenine-oxoglutarate_AT"/>
</dbReference>
<evidence type="ECO:0000256" key="3">
    <source>
        <dbReference type="ARBA" id="ARBA00022576"/>
    </source>
</evidence>
<keyword evidence="3 7" id="KW-0032">Aminotransferase</keyword>
<keyword evidence="8" id="KW-1185">Reference proteome</keyword>
<dbReference type="OrthoDB" id="9802328at2"/>
<dbReference type="NCBIfam" id="NF009079">
    <property type="entry name" value="PRK12414.1"/>
    <property type="match status" value="1"/>
</dbReference>
<sequence>MRSKLPDSKLSIFAVMSKLAAEYGALNLSQGFPDFDTDPALIQLVTEAMQAGHNQYAPLAGNLRLREKIAALVQELRGKYYDPESEITLTVGASEALYVAITAFVHRDDEVIVLKPAYDTYEPTILVQGGVPVPVQLEAPYTTINWDAVAAAITPKTRMLIINNPHNPSGMIFQKADLERLEALVRGTDILILSDEVYEHIVFDNQQHQSVVSVPGLAERSLITASFGKTFHTTGWKIGYCLAPKALMHEFRNVHQNTVFCVHHPTQVALATYLEESRHYLDLAAFYQRKRDVFIEAIADSRFQFTPSAGTYFQVLDYSAITEEPAPEFAERLTKENGLASIPVSVFNVDGKDDQLLRFCFAKEEKTLLKAAAILNSI</sequence>
<evidence type="ECO:0000256" key="1">
    <source>
        <dbReference type="ARBA" id="ARBA00001933"/>
    </source>
</evidence>
<evidence type="ECO:0000313" key="7">
    <source>
        <dbReference type="EMBL" id="RXG14208.1"/>
    </source>
</evidence>
<gene>
    <name evidence="7" type="ORF">DSM04_104316</name>
</gene>
<name>A0A4Q0NT50_9FLAO</name>
<dbReference type="InterPro" id="IPR015422">
    <property type="entry name" value="PyrdxlP-dep_Trfase_small"/>
</dbReference>
<keyword evidence="5" id="KW-0663">Pyridoxal phosphate</keyword>
<dbReference type="FunFam" id="3.40.640.10:FF:000033">
    <property type="entry name" value="Aspartate aminotransferase"/>
    <property type="match status" value="1"/>
</dbReference>
<comment type="cofactor">
    <cofactor evidence="1">
        <name>pyridoxal 5'-phosphate</name>
        <dbReference type="ChEBI" id="CHEBI:597326"/>
    </cofactor>
</comment>
<dbReference type="RefSeq" id="WP_128761622.1">
    <property type="nucleotide sequence ID" value="NZ_QOVI01000004.1"/>
</dbReference>
<accession>A0A4Q0NT50</accession>
<evidence type="ECO:0000256" key="4">
    <source>
        <dbReference type="ARBA" id="ARBA00022679"/>
    </source>
</evidence>
<dbReference type="GO" id="GO:0030170">
    <property type="term" value="F:pyridoxal phosphate binding"/>
    <property type="evidence" value="ECO:0007669"/>
    <property type="project" value="InterPro"/>
</dbReference>
<dbReference type="EMBL" id="QOVI01000004">
    <property type="protein sequence ID" value="RXG14208.1"/>
    <property type="molecule type" value="Genomic_DNA"/>
</dbReference>
<dbReference type="Gene3D" id="3.40.640.10">
    <property type="entry name" value="Type I PLP-dependent aspartate aminotransferase-like (Major domain)"/>
    <property type="match status" value="1"/>
</dbReference>
<dbReference type="InterPro" id="IPR004839">
    <property type="entry name" value="Aminotransferase_I/II_large"/>
</dbReference>
<dbReference type="CDD" id="cd00609">
    <property type="entry name" value="AAT_like"/>
    <property type="match status" value="1"/>
</dbReference>
<feature type="domain" description="Aminotransferase class I/classII large" evidence="6">
    <location>
        <begin position="26"/>
        <end position="372"/>
    </location>
</feature>
<protein>
    <submittedName>
        <fullName evidence="7">Methionine aminotransferase</fullName>
    </submittedName>
</protein>
<evidence type="ECO:0000313" key="8">
    <source>
        <dbReference type="Proteomes" id="UP000289821"/>
    </source>
</evidence>
<organism evidence="7 8">
    <name type="scientific">Leeuwenhoekiella aestuarii</name>
    <dbReference type="NCBI Taxonomy" id="2249426"/>
    <lineage>
        <taxon>Bacteria</taxon>
        <taxon>Pseudomonadati</taxon>
        <taxon>Bacteroidota</taxon>
        <taxon>Flavobacteriia</taxon>
        <taxon>Flavobacteriales</taxon>
        <taxon>Flavobacteriaceae</taxon>
        <taxon>Leeuwenhoekiella</taxon>
    </lineage>
</organism>
<dbReference type="SUPFAM" id="SSF53383">
    <property type="entry name" value="PLP-dependent transferases"/>
    <property type="match status" value="1"/>
</dbReference>
<dbReference type="InterPro" id="IPR015424">
    <property type="entry name" value="PyrdxlP-dep_Trfase"/>
</dbReference>
<dbReference type="GO" id="GO:0005737">
    <property type="term" value="C:cytoplasm"/>
    <property type="evidence" value="ECO:0007669"/>
    <property type="project" value="TreeGrafter"/>
</dbReference>
<dbReference type="AlphaFoldDB" id="A0A4Q0NT50"/>
<dbReference type="Gene3D" id="3.90.1150.10">
    <property type="entry name" value="Aspartate Aminotransferase, domain 1"/>
    <property type="match status" value="1"/>
</dbReference>
<evidence type="ECO:0000259" key="6">
    <source>
        <dbReference type="Pfam" id="PF00155"/>
    </source>
</evidence>
<dbReference type="Proteomes" id="UP000289821">
    <property type="component" value="Unassembled WGS sequence"/>
</dbReference>
<dbReference type="NCBIfam" id="NF006569">
    <property type="entry name" value="PRK09082.1"/>
    <property type="match status" value="1"/>
</dbReference>
<reference evidence="7 8" key="1">
    <citation type="submission" date="2018-07" db="EMBL/GenBank/DDBJ databases">
        <title>Leeuwenhoekiella genomics.</title>
        <authorList>
            <person name="Tahon G."/>
            <person name="Willems A."/>
        </authorList>
    </citation>
    <scope>NUCLEOTIDE SEQUENCE [LARGE SCALE GENOMIC DNA]</scope>
    <source>
        <strain evidence="7 8">R-50232</strain>
    </source>
</reference>
<dbReference type="PANTHER" id="PTHR43807">
    <property type="entry name" value="FI04487P"/>
    <property type="match status" value="1"/>
</dbReference>
<comment type="similarity">
    <text evidence="2">Belongs to the class-I pyridoxal-phosphate-dependent aminotransferase family.</text>
</comment>
<dbReference type="PANTHER" id="PTHR43807:SF20">
    <property type="entry name" value="FI04487P"/>
    <property type="match status" value="1"/>
</dbReference>
<dbReference type="InterPro" id="IPR015421">
    <property type="entry name" value="PyrdxlP-dep_Trfase_major"/>
</dbReference>
<dbReference type="GO" id="GO:0016212">
    <property type="term" value="F:kynurenine-oxoglutarate transaminase activity"/>
    <property type="evidence" value="ECO:0007669"/>
    <property type="project" value="TreeGrafter"/>
</dbReference>
<comment type="caution">
    <text evidence="7">The sequence shown here is derived from an EMBL/GenBank/DDBJ whole genome shotgun (WGS) entry which is preliminary data.</text>
</comment>
<evidence type="ECO:0000256" key="2">
    <source>
        <dbReference type="ARBA" id="ARBA00007441"/>
    </source>
</evidence>
<dbReference type="Pfam" id="PF00155">
    <property type="entry name" value="Aminotran_1_2"/>
    <property type="match status" value="1"/>
</dbReference>
<keyword evidence="4 7" id="KW-0808">Transferase</keyword>
<evidence type="ECO:0000256" key="5">
    <source>
        <dbReference type="ARBA" id="ARBA00022898"/>
    </source>
</evidence>
<proteinExistence type="inferred from homology"/>